<evidence type="ECO:0000313" key="3">
    <source>
        <dbReference type="Proteomes" id="UP000785679"/>
    </source>
</evidence>
<evidence type="ECO:0000256" key="1">
    <source>
        <dbReference type="SAM" id="MobiDB-lite"/>
    </source>
</evidence>
<dbReference type="Proteomes" id="UP000785679">
    <property type="component" value="Unassembled WGS sequence"/>
</dbReference>
<dbReference type="EMBL" id="RRYP01005842">
    <property type="protein sequence ID" value="TNV81688.1"/>
    <property type="molecule type" value="Genomic_DNA"/>
</dbReference>
<feature type="compositionally biased region" description="Basic and acidic residues" evidence="1">
    <location>
        <begin position="497"/>
        <end position="533"/>
    </location>
</feature>
<feature type="compositionally biased region" description="Acidic residues" evidence="1">
    <location>
        <begin position="422"/>
        <end position="431"/>
    </location>
</feature>
<accession>A0A8J8NV37</accession>
<organism evidence="2 3">
    <name type="scientific">Halteria grandinella</name>
    <dbReference type="NCBI Taxonomy" id="5974"/>
    <lineage>
        <taxon>Eukaryota</taxon>
        <taxon>Sar</taxon>
        <taxon>Alveolata</taxon>
        <taxon>Ciliophora</taxon>
        <taxon>Intramacronucleata</taxon>
        <taxon>Spirotrichea</taxon>
        <taxon>Stichotrichia</taxon>
        <taxon>Sporadotrichida</taxon>
        <taxon>Halteriidae</taxon>
        <taxon>Halteria</taxon>
    </lineage>
</organism>
<evidence type="ECO:0000313" key="2">
    <source>
        <dbReference type="EMBL" id="TNV81688.1"/>
    </source>
</evidence>
<comment type="caution">
    <text evidence="2">The sequence shown here is derived from an EMBL/GenBank/DDBJ whole genome shotgun (WGS) entry which is preliminary data.</text>
</comment>
<feature type="compositionally biased region" description="Basic and acidic residues" evidence="1">
    <location>
        <begin position="563"/>
        <end position="585"/>
    </location>
</feature>
<sequence>MSLASFDQGSQEIRAKRISTELEMLHNLPKEYFKFTTFETVLGLYIRFSIDRSLIELTCKEYNDEASLQNEQPQKLLQYRGKERFIVFDVLLDHRYPFYQPQIFCRTAFSKPPINDGRDIFKDVLKADWRVTKKLYEMVSYIPEFVTDVLIAQEESGMLMEVFGQFHLGNLYEMSNWGAVNGVNRDSKVFECEEQDEGDEENFFPRQLVITPSALLILQLQQHAKNVGQLLSWASLQSLDKMRRNLNRPDLVTFVWRHVDGKQPWVLNLLIPKGRHEECIQTIVSNMQTMGVGVEKNTKNEKKLKESDVTKDAIAKMDIETILEHIAAYESALNNDLSLSTVQTLTTLYQKAIEYYSAFDDLLYNDFLNRMQSLLQREDIQIVLNSYDEDQRTRLTVNKPVKEVVEQVHADSEGESGNSEESKEEEVEASEDETRVKIEENESKDRDEVEQPQPAKVEVSEQIEVKQEDPEVQVPIEEPITEIQYQIEEQNEIAPNEESKLEQETIEEKVEQVEPTEAKSPLKEKPASDHNEEIVANIEAQALTDSPNKVEESKQEEELEQLEETKEQPQPAEIEKDVAQEEKQTEAVVIPEQPKAKSSIEQDSSDEDDDIDAKLQALEDEVE</sequence>
<gene>
    <name evidence="2" type="ORF">FGO68_gene660</name>
</gene>
<dbReference type="OrthoDB" id="344052at2759"/>
<keyword evidence="3" id="KW-1185">Reference proteome</keyword>
<proteinExistence type="predicted"/>
<dbReference type="SUPFAM" id="SSF54495">
    <property type="entry name" value="UBC-like"/>
    <property type="match status" value="1"/>
</dbReference>
<feature type="region of interest" description="Disordered" evidence="1">
    <location>
        <begin position="491"/>
        <end position="623"/>
    </location>
</feature>
<name>A0A8J8NV37_HALGN</name>
<feature type="compositionally biased region" description="Basic and acidic residues" evidence="1">
    <location>
        <begin position="432"/>
        <end position="449"/>
    </location>
</feature>
<dbReference type="AlphaFoldDB" id="A0A8J8NV37"/>
<protein>
    <submittedName>
        <fullName evidence="2">Uncharacterized protein</fullName>
    </submittedName>
</protein>
<reference evidence="2" key="1">
    <citation type="submission" date="2019-06" db="EMBL/GenBank/DDBJ databases">
        <authorList>
            <person name="Zheng W."/>
        </authorList>
    </citation>
    <scope>NUCLEOTIDE SEQUENCE</scope>
    <source>
        <strain evidence="2">QDHG01</strain>
    </source>
</reference>
<dbReference type="InterPro" id="IPR016135">
    <property type="entry name" value="UBQ-conjugating_enzyme/RWD"/>
</dbReference>
<feature type="region of interest" description="Disordered" evidence="1">
    <location>
        <begin position="408"/>
        <end position="477"/>
    </location>
</feature>